<name>H8XPY0_FLAIG</name>
<proteinExistence type="predicted"/>
<dbReference type="RefSeq" id="WP_014389314.1">
    <property type="nucleotide sequence ID" value="NC_017025.1"/>
</dbReference>
<organism evidence="2 3">
    <name type="scientific">Flavobacterium indicum (strain DSM 17447 / CIP 109464 / GPTSA100-9)</name>
    <dbReference type="NCBI Taxonomy" id="1094466"/>
    <lineage>
        <taxon>Bacteria</taxon>
        <taxon>Pseudomonadati</taxon>
        <taxon>Bacteroidota</taxon>
        <taxon>Flavobacteriia</taxon>
        <taxon>Flavobacteriales</taxon>
        <taxon>Flavobacteriaceae</taxon>
        <taxon>Flavobacterium</taxon>
    </lineage>
</organism>
<gene>
    <name evidence="2" type="ordered locus">KQS_11390</name>
</gene>
<dbReference type="PATRIC" id="fig|1094466.5.peg.2232"/>
<protein>
    <submittedName>
        <fullName evidence="2">Uncharacterized protein</fullName>
    </submittedName>
</protein>
<feature type="chain" id="PRO_5003617298" evidence="1">
    <location>
        <begin position="20"/>
        <end position="561"/>
    </location>
</feature>
<sequence length="561" mass="64885">MKKSNFLIIFLFLSCLILAQNKKLQQSSVVIENTILQTNSNFYLAGENIFYKLICINSSNNQISNFSKVAYIELIDKEKKSILKQKLILKEGIASNDFFLPTNIQSGYYKVVAYTTWMTNYNSFFEKDILIINPYTNIPEELKEKENNNKTIITTKNSNSNKKIKISKSIYTKREKVTFNVQEQLKGSFILNVNKIDSIPFSNEQNIFTALNKNSSPINLDDFKNAAENRGEIYYGKIESKSSDSGVENKKIAFSQMGDAFDLKISTTNSKGEFTIITDKTINNEGYIQVYEDDRSKYKIALNKFSISNLINENSFKSNKIQSIYGKAILNRSIANQIQNIYYHTKSDTIYSNPKTKPFYTGADKQYILSDYNPQNSLKEVFVEVIPEIYTVKKNGKSIMRVNDYEVNKSDLFENTIVLVDGFLLQEIDEILTYDPTYFTKINFVNKGYFLNKYIFNGIVNLTTKEQNYVPKISEEWIIKAPLEKPELDKKYFSIDYTKNTYDKIPDYRYQLVWEPNITELAPNKELSFFTSDLKGNYKISIEGITDTGEPVIIEEYIQVN</sequence>
<reference evidence="2 3" key="1">
    <citation type="journal article" date="2012" name="J. Bacteriol.">
        <title>Complete Genome Sequence of Flavobacterium indicum GPSTA100-9T, Isolated from Warm Spring Water.</title>
        <authorList>
            <person name="Barbier P."/>
            <person name="Houel A."/>
            <person name="Loux V."/>
            <person name="Poulain J."/>
            <person name="Bernardet J.F."/>
            <person name="Touchon M."/>
            <person name="Duchaud E."/>
        </authorList>
    </citation>
    <scope>NUCLEOTIDE SEQUENCE [LARGE SCALE GENOMIC DNA]</scope>
    <source>
        <strain evidence="3">DSM 17447 / CIP 109464 / GPTSA100-9</strain>
    </source>
</reference>
<dbReference type="eggNOG" id="COG2373">
    <property type="taxonomic scope" value="Bacteria"/>
</dbReference>
<dbReference type="Proteomes" id="UP000007599">
    <property type="component" value="Chromosome I"/>
</dbReference>
<accession>H8XPY0</accession>
<reference evidence="3" key="2">
    <citation type="submission" date="2012-03" db="EMBL/GenBank/DDBJ databases">
        <title>Complete genome sequence of Flavobacterium indicum GPTSA100-9T, isolated from warm spring water.</title>
        <authorList>
            <person name="Barbier P."/>
            <person name="Houel A."/>
            <person name="Loux V."/>
            <person name="Poulain J."/>
            <person name="Bernardet J.-F."/>
            <person name="Touchon M."/>
            <person name="Duchaud E."/>
        </authorList>
    </citation>
    <scope>NUCLEOTIDE SEQUENCE [LARGE SCALE GENOMIC DNA]</scope>
    <source>
        <strain evidence="3">DSM 17447 / CIP 109464 / GPTSA100-9</strain>
    </source>
</reference>
<dbReference type="PROSITE" id="PS51257">
    <property type="entry name" value="PROKAR_LIPOPROTEIN"/>
    <property type="match status" value="1"/>
</dbReference>
<evidence type="ECO:0000256" key="1">
    <source>
        <dbReference type="SAM" id="SignalP"/>
    </source>
</evidence>
<dbReference type="AlphaFoldDB" id="H8XPY0"/>
<dbReference type="HOGENOM" id="CLU_013214_2_0_10"/>
<dbReference type="OrthoDB" id="679547at2"/>
<dbReference type="KEGG" id="fin:KQS_11390"/>
<dbReference type="STRING" id="1094466.KQS_11390"/>
<dbReference type="EMBL" id="HE774682">
    <property type="protein sequence ID" value="CCG54196.1"/>
    <property type="molecule type" value="Genomic_DNA"/>
</dbReference>
<keyword evidence="1" id="KW-0732">Signal</keyword>
<keyword evidence="3" id="KW-1185">Reference proteome</keyword>
<evidence type="ECO:0000313" key="3">
    <source>
        <dbReference type="Proteomes" id="UP000007599"/>
    </source>
</evidence>
<dbReference type="Gene3D" id="2.60.40.1930">
    <property type="match status" value="1"/>
</dbReference>
<evidence type="ECO:0000313" key="2">
    <source>
        <dbReference type="EMBL" id="CCG54196.1"/>
    </source>
</evidence>
<feature type="signal peptide" evidence="1">
    <location>
        <begin position="1"/>
        <end position="19"/>
    </location>
</feature>